<dbReference type="Gene3D" id="6.10.340.10">
    <property type="match status" value="1"/>
</dbReference>
<comment type="subcellular location">
    <subcellularLocation>
        <location evidence="2">Membrane</location>
    </subcellularLocation>
</comment>
<sequence length="477" mass="50360">MPDERDAPAEGLMRLFRAAPFRLTLLSLALFAFAGAAFMAYVYVAAAGEARRRTDAEIRREADSLVEVYNRAGVTALNPVLVGRMAGEPRFLYLLMAPDGRKISGSLAESPVEAFTDKPTWIHFSLAEPQQGGPSRSTPARGLQLRLKGGEVLFVGADTGDDREFIVTIVRGMWGAGALVVVLGIAAGLLVSRNFTRAMTGLTEVISAVRNGDLAARAQVRGAGDELDQLAEGLNDMLDRLDRSMSAHQHAGDAIAHDLRSPLTRLKARLETALLDMEAGRGDARQGLRQALEDTDGVLRTFSAVLAISRLQAAGEAPNAVLFDPAGLVSDMTELYGPLCEDKGLEIASDIAAGLTVRGNPAFLAQALANLVDNAVKYTPRGGAVMVRLRRRASGEAEISVTDTGPGVPDLERARVVDRFVRLENSRNLPGSGLGLSLVAAVAQAHGGRLELGEGPGAYDGSGPGLRAALILPAVAT</sequence>
<dbReference type="AlphaFoldDB" id="A0A2Z3HMH7"/>
<dbReference type="OrthoDB" id="9815202at2"/>
<dbReference type="PROSITE" id="PS50109">
    <property type="entry name" value="HIS_KIN"/>
    <property type="match status" value="1"/>
</dbReference>
<evidence type="ECO:0000256" key="10">
    <source>
        <dbReference type="ARBA" id="ARBA00023136"/>
    </source>
</evidence>
<name>A0A2Z3HMH7_9CAUL</name>
<accession>A0A2Z3HMH7</accession>
<keyword evidence="7 14" id="KW-0418">Kinase</keyword>
<dbReference type="KEGG" id="phb:HYN04_03525"/>
<comment type="catalytic activity">
    <reaction evidence="1">
        <text>ATP + protein L-histidine = ADP + protein N-phospho-L-histidine.</text>
        <dbReference type="EC" id="2.7.13.3"/>
    </reaction>
</comment>
<dbReference type="InterPro" id="IPR005467">
    <property type="entry name" value="His_kinase_dom"/>
</dbReference>
<evidence type="ECO:0000313" key="15">
    <source>
        <dbReference type="Proteomes" id="UP000247763"/>
    </source>
</evidence>
<feature type="domain" description="HAMP" evidence="13">
    <location>
        <begin position="193"/>
        <end position="246"/>
    </location>
</feature>
<dbReference type="InterPro" id="IPR003660">
    <property type="entry name" value="HAMP_dom"/>
</dbReference>
<dbReference type="Gene3D" id="3.30.565.10">
    <property type="entry name" value="Histidine kinase-like ATPase, C-terminal domain"/>
    <property type="match status" value="1"/>
</dbReference>
<gene>
    <name evidence="14" type="ORF">HYN04_03525</name>
</gene>
<feature type="transmembrane region" description="Helical" evidence="11">
    <location>
        <begin position="20"/>
        <end position="44"/>
    </location>
</feature>
<evidence type="ECO:0000256" key="4">
    <source>
        <dbReference type="ARBA" id="ARBA00022553"/>
    </source>
</evidence>
<feature type="domain" description="Histidine kinase" evidence="12">
    <location>
        <begin position="254"/>
        <end position="476"/>
    </location>
</feature>
<dbReference type="SMART" id="SM00304">
    <property type="entry name" value="HAMP"/>
    <property type="match status" value="1"/>
</dbReference>
<keyword evidence="8 11" id="KW-1133">Transmembrane helix</keyword>
<dbReference type="CDD" id="cd06225">
    <property type="entry name" value="HAMP"/>
    <property type="match status" value="1"/>
</dbReference>
<dbReference type="EC" id="2.7.13.3" evidence="3"/>
<dbReference type="Pfam" id="PF02518">
    <property type="entry name" value="HATPase_c"/>
    <property type="match status" value="1"/>
</dbReference>
<evidence type="ECO:0000256" key="7">
    <source>
        <dbReference type="ARBA" id="ARBA00022777"/>
    </source>
</evidence>
<dbReference type="PRINTS" id="PR00344">
    <property type="entry name" value="BCTRLSENSOR"/>
</dbReference>
<keyword evidence="9" id="KW-0902">Two-component regulatory system</keyword>
<keyword evidence="10 11" id="KW-0472">Membrane</keyword>
<dbReference type="SUPFAM" id="SSF55874">
    <property type="entry name" value="ATPase domain of HSP90 chaperone/DNA topoisomerase II/histidine kinase"/>
    <property type="match status" value="1"/>
</dbReference>
<dbReference type="SUPFAM" id="SSF47384">
    <property type="entry name" value="Homodimeric domain of signal transducing histidine kinase"/>
    <property type="match status" value="1"/>
</dbReference>
<evidence type="ECO:0000259" key="13">
    <source>
        <dbReference type="PROSITE" id="PS50885"/>
    </source>
</evidence>
<dbReference type="InterPro" id="IPR050428">
    <property type="entry name" value="TCS_sensor_his_kinase"/>
</dbReference>
<organism evidence="14 15">
    <name type="scientific">Phenylobacterium parvum</name>
    <dbReference type="NCBI Taxonomy" id="2201350"/>
    <lineage>
        <taxon>Bacteria</taxon>
        <taxon>Pseudomonadati</taxon>
        <taxon>Pseudomonadota</taxon>
        <taxon>Alphaproteobacteria</taxon>
        <taxon>Caulobacterales</taxon>
        <taxon>Caulobacteraceae</taxon>
        <taxon>Phenylobacterium</taxon>
    </lineage>
</organism>
<dbReference type="InterPro" id="IPR004358">
    <property type="entry name" value="Sig_transdc_His_kin-like_C"/>
</dbReference>
<dbReference type="GO" id="GO:0000155">
    <property type="term" value="F:phosphorelay sensor kinase activity"/>
    <property type="evidence" value="ECO:0007669"/>
    <property type="project" value="InterPro"/>
</dbReference>
<evidence type="ECO:0000256" key="3">
    <source>
        <dbReference type="ARBA" id="ARBA00012438"/>
    </source>
</evidence>
<evidence type="ECO:0000256" key="5">
    <source>
        <dbReference type="ARBA" id="ARBA00022679"/>
    </source>
</evidence>
<evidence type="ECO:0000256" key="8">
    <source>
        <dbReference type="ARBA" id="ARBA00022989"/>
    </source>
</evidence>
<dbReference type="InterPro" id="IPR003594">
    <property type="entry name" value="HATPase_dom"/>
</dbReference>
<dbReference type="EMBL" id="CP029479">
    <property type="protein sequence ID" value="AWM76907.1"/>
    <property type="molecule type" value="Genomic_DNA"/>
</dbReference>
<feature type="transmembrane region" description="Helical" evidence="11">
    <location>
        <begin position="173"/>
        <end position="191"/>
    </location>
</feature>
<dbReference type="GO" id="GO:0005886">
    <property type="term" value="C:plasma membrane"/>
    <property type="evidence" value="ECO:0007669"/>
    <property type="project" value="TreeGrafter"/>
</dbReference>
<dbReference type="CDD" id="cd00082">
    <property type="entry name" value="HisKA"/>
    <property type="match status" value="1"/>
</dbReference>
<protein>
    <recommendedName>
        <fullName evidence="3">histidine kinase</fullName>
        <ecNumber evidence="3">2.7.13.3</ecNumber>
    </recommendedName>
</protein>
<dbReference type="SUPFAM" id="SSF158472">
    <property type="entry name" value="HAMP domain-like"/>
    <property type="match status" value="1"/>
</dbReference>
<dbReference type="SMART" id="SM00387">
    <property type="entry name" value="HATPase_c"/>
    <property type="match status" value="1"/>
</dbReference>
<proteinExistence type="predicted"/>
<dbReference type="Proteomes" id="UP000247763">
    <property type="component" value="Chromosome"/>
</dbReference>
<keyword evidence="4" id="KW-0597">Phosphoprotein</keyword>
<dbReference type="InterPro" id="IPR036097">
    <property type="entry name" value="HisK_dim/P_sf"/>
</dbReference>
<evidence type="ECO:0000256" key="2">
    <source>
        <dbReference type="ARBA" id="ARBA00004370"/>
    </source>
</evidence>
<evidence type="ECO:0000256" key="11">
    <source>
        <dbReference type="SAM" id="Phobius"/>
    </source>
</evidence>
<dbReference type="InterPro" id="IPR036890">
    <property type="entry name" value="HATPase_C_sf"/>
</dbReference>
<dbReference type="RefSeq" id="WP_110449476.1">
    <property type="nucleotide sequence ID" value="NZ_CP029479.1"/>
</dbReference>
<dbReference type="PANTHER" id="PTHR45436">
    <property type="entry name" value="SENSOR HISTIDINE KINASE YKOH"/>
    <property type="match status" value="1"/>
</dbReference>
<keyword evidence="15" id="KW-1185">Reference proteome</keyword>
<keyword evidence="5" id="KW-0808">Transferase</keyword>
<dbReference type="Pfam" id="PF00672">
    <property type="entry name" value="HAMP"/>
    <property type="match status" value="1"/>
</dbReference>
<dbReference type="PANTHER" id="PTHR45436:SF8">
    <property type="entry name" value="HISTIDINE KINASE"/>
    <property type="match status" value="1"/>
</dbReference>
<evidence type="ECO:0000256" key="1">
    <source>
        <dbReference type="ARBA" id="ARBA00000085"/>
    </source>
</evidence>
<reference evidence="15" key="1">
    <citation type="submission" date="2018-05" db="EMBL/GenBank/DDBJ databases">
        <title>Genome sequencing of Phenylobacterium sp. HYN0004.</title>
        <authorList>
            <person name="Yi H."/>
            <person name="Baek C."/>
        </authorList>
    </citation>
    <scope>NUCLEOTIDE SEQUENCE [LARGE SCALE GENOMIC DNA]</scope>
    <source>
        <strain evidence="15">HYN0004</strain>
    </source>
</reference>
<dbReference type="InterPro" id="IPR003661">
    <property type="entry name" value="HisK_dim/P_dom"/>
</dbReference>
<evidence type="ECO:0000256" key="6">
    <source>
        <dbReference type="ARBA" id="ARBA00022692"/>
    </source>
</evidence>
<evidence type="ECO:0000313" key="14">
    <source>
        <dbReference type="EMBL" id="AWM76907.1"/>
    </source>
</evidence>
<keyword evidence="6 11" id="KW-0812">Transmembrane</keyword>
<evidence type="ECO:0000259" key="12">
    <source>
        <dbReference type="PROSITE" id="PS50109"/>
    </source>
</evidence>
<evidence type="ECO:0000256" key="9">
    <source>
        <dbReference type="ARBA" id="ARBA00023012"/>
    </source>
</evidence>
<dbReference type="PROSITE" id="PS50885">
    <property type="entry name" value="HAMP"/>
    <property type="match status" value="1"/>
</dbReference>